<keyword evidence="1" id="KW-0812">Transmembrane</keyword>
<dbReference type="OrthoDB" id="9870253at2"/>
<feature type="transmembrane region" description="Helical" evidence="1">
    <location>
        <begin position="12"/>
        <end position="28"/>
    </location>
</feature>
<protein>
    <submittedName>
        <fullName evidence="2">Uncharacterized protein</fullName>
    </submittedName>
</protein>
<name>A0A1M6N2T0_9BACT</name>
<dbReference type="STRING" id="1121393.SAMN02745216_02490"/>
<keyword evidence="1" id="KW-0472">Membrane</keyword>
<reference evidence="3" key="1">
    <citation type="submission" date="2016-11" db="EMBL/GenBank/DDBJ databases">
        <authorList>
            <person name="Varghese N."/>
            <person name="Submissions S."/>
        </authorList>
    </citation>
    <scope>NUCLEOTIDE SEQUENCE [LARGE SCALE GENOMIC DNA]</scope>
    <source>
        <strain evidence="3">DSM 16219</strain>
    </source>
</reference>
<gene>
    <name evidence="2" type="ORF">SAMN02745216_02490</name>
</gene>
<sequence length="97" mass="10704">MDLFITIFNANRHWILPIILMVVAGFVVREVRNFLLESGVGGAGREFGVAVKKARPMTGRPFSSKGMSPLPPAKRARASLQFGGAMLFHNNRFNGMK</sequence>
<evidence type="ECO:0000313" key="3">
    <source>
        <dbReference type="Proteomes" id="UP000183994"/>
    </source>
</evidence>
<dbReference type="RefSeq" id="WP_073476197.1">
    <property type="nucleotide sequence ID" value="NZ_FQZU01000014.1"/>
</dbReference>
<accession>A0A1M6N2T0</accession>
<dbReference type="AlphaFoldDB" id="A0A1M6N2T0"/>
<dbReference type="Proteomes" id="UP000183994">
    <property type="component" value="Unassembled WGS sequence"/>
</dbReference>
<evidence type="ECO:0000256" key="1">
    <source>
        <dbReference type="SAM" id="Phobius"/>
    </source>
</evidence>
<organism evidence="2 3">
    <name type="scientific">Desulfatibacillum alkenivorans DSM 16219</name>
    <dbReference type="NCBI Taxonomy" id="1121393"/>
    <lineage>
        <taxon>Bacteria</taxon>
        <taxon>Pseudomonadati</taxon>
        <taxon>Thermodesulfobacteriota</taxon>
        <taxon>Desulfobacteria</taxon>
        <taxon>Desulfobacterales</taxon>
        <taxon>Desulfatibacillaceae</taxon>
        <taxon>Desulfatibacillum</taxon>
    </lineage>
</organism>
<proteinExistence type="predicted"/>
<dbReference type="EMBL" id="FQZU01000014">
    <property type="protein sequence ID" value="SHJ89928.1"/>
    <property type="molecule type" value="Genomic_DNA"/>
</dbReference>
<evidence type="ECO:0000313" key="2">
    <source>
        <dbReference type="EMBL" id="SHJ89928.1"/>
    </source>
</evidence>
<keyword evidence="3" id="KW-1185">Reference proteome</keyword>
<keyword evidence="1" id="KW-1133">Transmembrane helix</keyword>